<dbReference type="GO" id="GO:0008776">
    <property type="term" value="F:acetate kinase activity"/>
    <property type="evidence" value="ECO:0007669"/>
    <property type="project" value="UniProtKB-UniRule"/>
</dbReference>
<dbReference type="PROSITE" id="PS01075">
    <property type="entry name" value="ACETATE_KINASE_1"/>
    <property type="match status" value="1"/>
</dbReference>
<sequence length="1026" mass="111405">MSEYLLAINCGSSSIKGKLFQVPQFDLLAHLAVSNISSADEKVKINIDWEEGKGKSSEEEGEYGDRVHYASLVPTLLDHLTDTSNESHLKKETIKYVCHRVVHGGTHEKGIRVSKGHEDGLKEMDTLSEFAPLHNHRAVLAVKSCLDALPDHTSLLLFDTIFHQTIPEEAYTYALPPPDKPLGMPLRKYGFHGLSYASIVNSLSKHLNKPEDKVNIVVAHLGSGASACCIKGGKSIDTSMGLTPLEGLIGGTRSGTIDPTAIFHHTSDAGAAANVGDYQVSRAEVVLNKKSGLQALAGTTNFGHIILNLDPSSASSEEDHKKAKLAYGVYLDRLLNYVSQYLFKLLSTTPLGEIDGIVFSGGIGEKGAKLREDVLKKFEWLGVEVDAKKNEAKEGGTVREITAEKSKLQGWVVETDEEGWMVKMAKDEFGLPPIVHLHLPPPPPPGHTLYALHADPPPPHAPMLPPNVYTSPRTDPLLPRASVFDYLFPRDGTFPFYPAPRTDPRRAAFVDALTGRSVTRAQVGEHALALAGGLKRLGLGAGDVACLFGMNSIEWVNALLGCQALGVVTSPANYAYTPTELLHQLKDSTAKAVLVQPELVPILQKALKLDPALGISASRVILICTKQQKPADLQKFKCTEDIREYGEGVDGRHQWKEGDEVNTAYLCYSSGTTGKAKGVETSHHNMTSQIQAVHCSFEKMSEQDVILGILPFSHIYGLTMNIHHALTVDTTVIVLPRFDEYKVTFGIVVPPIILVLLHSANVPKFDISSVRGLQSGAAPLSADLIQAFQTKFPWIGITQGYGLTETTPVAAVMTLDEAKGHQGGTGKLIPTYQARLVDAESGKDVPKGERGELWLRGPSVMKGYWRNAEATKAAFQDGFFKTGDVAVIDEQGYISIVDRVKELVKYKGFQVPPAELEALLLTHSEVIDVAVIGIYSKAKATELPRAYVVPKKGLASLSPSASKQLSKEIHDWAASKTANHKRLRGGVILIDAIPKSPSGKILRKDLRVLAAKEEEQQVVAGRKAKL</sequence>
<dbReference type="CDD" id="cd05911">
    <property type="entry name" value="Firefly_Luc_like"/>
    <property type="match status" value="1"/>
</dbReference>
<dbReference type="Pfam" id="PF00501">
    <property type="entry name" value="AMP-binding"/>
    <property type="match status" value="1"/>
</dbReference>
<evidence type="ECO:0000256" key="5">
    <source>
        <dbReference type="ARBA" id="ARBA00022777"/>
    </source>
</evidence>
<comment type="caution">
    <text evidence="10">The sequence shown here is derived from an EMBL/GenBank/DDBJ whole genome shotgun (WGS) entry which is preliminary data.</text>
</comment>
<dbReference type="SUPFAM" id="SSF53067">
    <property type="entry name" value="Actin-like ATPase domain"/>
    <property type="match status" value="2"/>
</dbReference>
<reference evidence="10 11" key="1">
    <citation type="submission" date="2017-05" db="EMBL/GenBank/DDBJ databases">
        <title>The Genome Sequence of Tsuchiyaea wingfieldii DSM 27421.</title>
        <authorList>
            <person name="Cuomo C."/>
            <person name="Passer A."/>
            <person name="Billmyre B."/>
            <person name="Heitman J."/>
        </authorList>
    </citation>
    <scope>NUCLEOTIDE SEQUENCE [LARGE SCALE GENOMIC DNA]</scope>
    <source>
        <strain evidence="10 11">DSM 27421</strain>
    </source>
</reference>
<feature type="binding site" evidence="7">
    <location>
        <position position="16"/>
    </location>
    <ligand>
        <name>ATP</name>
        <dbReference type="ChEBI" id="CHEBI:30616"/>
    </ligand>
</feature>
<dbReference type="EC" id="2.7.2.1" evidence="7"/>
<evidence type="ECO:0000256" key="2">
    <source>
        <dbReference type="ARBA" id="ARBA00022598"/>
    </source>
</evidence>
<proteinExistence type="inferred from homology"/>
<dbReference type="GO" id="GO:0000287">
    <property type="term" value="F:magnesium ion binding"/>
    <property type="evidence" value="ECO:0007669"/>
    <property type="project" value="UniProtKB-UniRule"/>
</dbReference>
<dbReference type="PANTHER" id="PTHR24096:SF149">
    <property type="entry name" value="AMP-BINDING DOMAIN-CONTAINING PROTEIN-RELATED"/>
    <property type="match status" value="1"/>
</dbReference>
<evidence type="ECO:0000313" key="10">
    <source>
        <dbReference type="EMBL" id="TYJ58310.1"/>
    </source>
</evidence>
<dbReference type="NCBIfam" id="TIGR00016">
    <property type="entry name" value="ackA"/>
    <property type="match status" value="1"/>
</dbReference>
<dbReference type="GO" id="GO:0016405">
    <property type="term" value="F:CoA-ligase activity"/>
    <property type="evidence" value="ECO:0007669"/>
    <property type="project" value="TreeGrafter"/>
</dbReference>
<comment type="caution">
    <text evidence="7">Lacks conserved residue(s) required for the propagation of feature annotation.</text>
</comment>
<evidence type="ECO:0000256" key="3">
    <source>
        <dbReference type="ARBA" id="ARBA00022679"/>
    </source>
</evidence>
<dbReference type="InterPro" id="IPR000873">
    <property type="entry name" value="AMP-dep_synth/lig_dom"/>
</dbReference>
<organism evidence="10 11">
    <name type="scientific">Cryptococcus floricola</name>
    <dbReference type="NCBI Taxonomy" id="2591691"/>
    <lineage>
        <taxon>Eukaryota</taxon>
        <taxon>Fungi</taxon>
        <taxon>Dikarya</taxon>
        <taxon>Basidiomycota</taxon>
        <taxon>Agaricomycotina</taxon>
        <taxon>Tremellomycetes</taxon>
        <taxon>Tremellales</taxon>
        <taxon>Cryptococcaceae</taxon>
        <taxon>Cryptococcus</taxon>
    </lineage>
</organism>
<dbReference type="GO" id="GO:0006082">
    <property type="term" value="P:organic acid metabolic process"/>
    <property type="evidence" value="ECO:0007669"/>
    <property type="project" value="InterPro"/>
</dbReference>
<dbReference type="PRINTS" id="PR00471">
    <property type="entry name" value="ACETATEKNASE"/>
</dbReference>
<comment type="similarity">
    <text evidence="7">Belongs to the acetokinase family.</text>
</comment>
<feature type="binding site" evidence="7">
    <location>
        <position position="100"/>
    </location>
    <ligand>
        <name>substrate</name>
    </ligand>
</feature>
<keyword evidence="2" id="KW-0436">Ligase</keyword>
<dbReference type="GO" id="GO:0006085">
    <property type="term" value="P:acetyl-CoA biosynthetic process"/>
    <property type="evidence" value="ECO:0007669"/>
    <property type="project" value="UniProtKB-UniRule"/>
</dbReference>
<dbReference type="InterPro" id="IPR023865">
    <property type="entry name" value="Aliphatic_acid_kinase_CS"/>
</dbReference>
<feature type="domain" description="AMP-binding enzyme C-terminal" evidence="9">
    <location>
        <begin position="915"/>
        <end position="1000"/>
    </location>
</feature>
<comment type="similarity">
    <text evidence="1">Belongs to the ATP-dependent AMP-binding enzyme family.</text>
</comment>
<feature type="binding site" evidence="7">
    <location>
        <position position="9"/>
    </location>
    <ligand>
        <name>Mg(2+)</name>
        <dbReference type="ChEBI" id="CHEBI:18420"/>
    </ligand>
</feature>
<dbReference type="InterPro" id="IPR004372">
    <property type="entry name" value="Ac/propionate_kinase"/>
</dbReference>
<evidence type="ECO:0000256" key="7">
    <source>
        <dbReference type="HAMAP-Rule" id="MF_03131"/>
    </source>
</evidence>
<evidence type="ECO:0000256" key="6">
    <source>
        <dbReference type="ARBA" id="ARBA00022840"/>
    </source>
</evidence>
<comment type="pathway">
    <text evidence="7">Metabolic intermediate biosynthesis; acetyl-CoA biosynthesis; acetyl-CoA from acetate: step 1/2.</text>
</comment>
<feature type="binding site" evidence="7">
    <location>
        <begin position="220"/>
        <end position="224"/>
    </location>
    <ligand>
        <name>ATP</name>
        <dbReference type="ChEBI" id="CHEBI:30616"/>
    </ligand>
</feature>
<comment type="catalytic activity">
    <reaction evidence="7">
        <text>acetate + ATP = acetyl phosphate + ADP</text>
        <dbReference type="Rhea" id="RHEA:11352"/>
        <dbReference type="ChEBI" id="CHEBI:22191"/>
        <dbReference type="ChEBI" id="CHEBI:30089"/>
        <dbReference type="ChEBI" id="CHEBI:30616"/>
        <dbReference type="ChEBI" id="CHEBI:456216"/>
        <dbReference type="EC" id="2.7.2.1"/>
    </reaction>
</comment>
<dbReference type="InterPro" id="IPR020845">
    <property type="entry name" value="AMP-binding_CS"/>
</dbReference>
<keyword evidence="4 7" id="KW-0547">Nucleotide-binding</keyword>
<dbReference type="UniPathway" id="UPA00340">
    <property type="reaction ID" value="UER00458"/>
</dbReference>
<dbReference type="GO" id="GO:0005524">
    <property type="term" value="F:ATP binding"/>
    <property type="evidence" value="ECO:0007669"/>
    <property type="project" value="UniProtKB-KW"/>
</dbReference>
<dbReference type="InterPro" id="IPR042099">
    <property type="entry name" value="ANL_N_sf"/>
</dbReference>
<keyword evidence="7" id="KW-0479">Metal-binding</keyword>
<dbReference type="PROSITE" id="PS01076">
    <property type="entry name" value="ACETATE_KINASE_2"/>
    <property type="match status" value="1"/>
</dbReference>
<dbReference type="PANTHER" id="PTHR24096">
    <property type="entry name" value="LONG-CHAIN-FATTY-ACID--COA LIGASE"/>
    <property type="match status" value="1"/>
</dbReference>
<feature type="site" description="Transition state stabilizer" evidence="7">
    <location>
        <position position="192"/>
    </location>
</feature>
<evidence type="ECO:0000313" key="11">
    <source>
        <dbReference type="Proteomes" id="UP000322245"/>
    </source>
</evidence>
<evidence type="ECO:0000259" key="9">
    <source>
        <dbReference type="Pfam" id="PF13193"/>
    </source>
</evidence>
<dbReference type="PROSITE" id="PS00455">
    <property type="entry name" value="AMP_BINDING"/>
    <property type="match status" value="1"/>
</dbReference>
<dbReference type="Pfam" id="PF00871">
    <property type="entry name" value="Acetate_kinase"/>
    <property type="match status" value="1"/>
</dbReference>
<dbReference type="AlphaFoldDB" id="A0A5D3B7W7"/>
<dbReference type="Gene3D" id="3.40.50.12780">
    <property type="entry name" value="N-terminal domain of ligase-like"/>
    <property type="match status" value="1"/>
</dbReference>
<keyword evidence="7" id="KW-0460">Magnesium</keyword>
<dbReference type="Proteomes" id="UP000322245">
    <property type="component" value="Unassembled WGS sequence"/>
</dbReference>
<dbReference type="Gene3D" id="3.30.420.40">
    <property type="match status" value="2"/>
</dbReference>
<evidence type="ECO:0000256" key="4">
    <source>
        <dbReference type="ARBA" id="ARBA00022741"/>
    </source>
</evidence>
<protein>
    <recommendedName>
        <fullName evidence="7">Probable acetate kinase</fullName>
        <ecNumber evidence="7">2.7.2.1</ecNumber>
    </recommendedName>
    <alternativeName>
        <fullName evidence="7">Acetokinase</fullName>
    </alternativeName>
</protein>
<keyword evidence="6 7" id="KW-0067">ATP-binding</keyword>
<dbReference type="HAMAP" id="MF_00020">
    <property type="entry name" value="Acetate_kinase"/>
    <property type="match status" value="1"/>
</dbReference>
<dbReference type="InterPro" id="IPR045851">
    <property type="entry name" value="AMP-bd_C_sf"/>
</dbReference>
<dbReference type="Gene3D" id="3.30.300.30">
    <property type="match status" value="1"/>
</dbReference>
<name>A0A5D3B7W7_9TREE</name>
<dbReference type="Pfam" id="PF13193">
    <property type="entry name" value="AMP-binding_C"/>
    <property type="match status" value="1"/>
</dbReference>
<accession>A0A5D3B7W7</accession>
<evidence type="ECO:0000256" key="1">
    <source>
        <dbReference type="ARBA" id="ARBA00006432"/>
    </source>
</evidence>
<dbReference type="SUPFAM" id="SSF56801">
    <property type="entry name" value="Acetyl-CoA synthetase-like"/>
    <property type="match status" value="1"/>
</dbReference>
<dbReference type="InterPro" id="IPR025110">
    <property type="entry name" value="AMP-bd_C"/>
</dbReference>
<feature type="domain" description="AMP-dependent synthetase/ligase" evidence="8">
    <location>
        <begin position="501"/>
        <end position="865"/>
    </location>
</feature>
<dbReference type="InterPro" id="IPR000890">
    <property type="entry name" value="Aliphatic_acid_kin_short-chain"/>
</dbReference>
<keyword evidence="5 7" id="KW-0418">Kinase</keyword>
<evidence type="ECO:0000259" key="8">
    <source>
        <dbReference type="Pfam" id="PF00501"/>
    </source>
</evidence>
<dbReference type="InterPro" id="IPR043129">
    <property type="entry name" value="ATPase_NBD"/>
</dbReference>
<dbReference type="EMBL" id="NIDF01000005">
    <property type="protein sequence ID" value="TYJ58310.1"/>
    <property type="molecule type" value="Genomic_DNA"/>
</dbReference>
<feature type="active site" description="Proton donor/acceptor" evidence="7">
    <location>
        <position position="159"/>
    </location>
</feature>
<comment type="cofactor">
    <cofactor evidence="7">
        <name>Mg(2+)</name>
        <dbReference type="ChEBI" id="CHEBI:18420"/>
    </cofactor>
</comment>
<feature type="site" description="Transition state stabilizer" evidence="7">
    <location>
        <position position="253"/>
    </location>
</feature>
<gene>
    <name evidence="10" type="ORF">B9479_000855</name>
</gene>
<keyword evidence="11" id="KW-1185">Reference proteome</keyword>
<feature type="binding site" evidence="7">
    <location>
        <position position="417"/>
    </location>
    <ligand>
        <name>Mg(2+)</name>
        <dbReference type="ChEBI" id="CHEBI:18420"/>
    </ligand>
</feature>
<keyword evidence="3 7" id="KW-0808">Transferase</keyword>